<evidence type="ECO:0000256" key="9">
    <source>
        <dbReference type="ARBA" id="ARBA00022833"/>
    </source>
</evidence>
<evidence type="ECO:0000313" key="14">
    <source>
        <dbReference type="EMBL" id="SVA79288.1"/>
    </source>
</evidence>
<protein>
    <recommendedName>
        <fullName evidence="15">Peptidase M50 domain-containing protein</fullName>
    </recommendedName>
</protein>
<evidence type="ECO:0000256" key="4">
    <source>
        <dbReference type="ARBA" id="ARBA00022475"/>
    </source>
</evidence>
<organism evidence="14">
    <name type="scientific">marine metagenome</name>
    <dbReference type="NCBI Taxonomy" id="408172"/>
    <lineage>
        <taxon>unclassified sequences</taxon>
        <taxon>metagenomes</taxon>
        <taxon>ecological metagenomes</taxon>
    </lineage>
</organism>
<keyword evidence="7" id="KW-0479">Metal-binding</keyword>
<sequence length="222" mass="23952">MLLQFLSLLISDPVAAIVQILVFLAAIIAAVTIHEFSHAFISYSLGDPTARRLGRLTLNPLAHLDPMGSVLFLIAGFGWGKPVPVNPYSFRKIEPRLGMSLVSIAGPLSNITTAFVAALIVKILVSQIDQGILIPTRLLLIFVNISILLAVFNFVPIPPLDGFKVAVGLLPRKLAMHYSKLEQFGPMPLFALLVAELAIPGINIFSNIIGKPAAAIIRAFLQ</sequence>
<evidence type="ECO:0000256" key="8">
    <source>
        <dbReference type="ARBA" id="ARBA00022801"/>
    </source>
</evidence>
<keyword evidence="6 13" id="KW-0812">Transmembrane</keyword>
<feature type="transmembrane region" description="Helical" evidence="13">
    <location>
        <begin position="99"/>
        <end position="125"/>
    </location>
</feature>
<dbReference type="CDD" id="cd06158">
    <property type="entry name" value="S2P-M50_like_1"/>
    <property type="match status" value="1"/>
</dbReference>
<dbReference type="InterPro" id="IPR052348">
    <property type="entry name" value="Metallopeptidase_M50B"/>
</dbReference>
<dbReference type="InterPro" id="IPR044537">
    <property type="entry name" value="Rip2-like"/>
</dbReference>
<comment type="cofactor">
    <cofactor evidence="1">
        <name>Zn(2+)</name>
        <dbReference type="ChEBI" id="CHEBI:29105"/>
    </cofactor>
</comment>
<dbReference type="AlphaFoldDB" id="A0A381YQJ7"/>
<dbReference type="PANTHER" id="PTHR35864:SF1">
    <property type="entry name" value="ZINC METALLOPROTEASE YWHC-RELATED"/>
    <property type="match status" value="1"/>
</dbReference>
<keyword evidence="5" id="KW-0645">Protease</keyword>
<dbReference type="GO" id="GO:0008237">
    <property type="term" value="F:metallopeptidase activity"/>
    <property type="evidence" value="ECO:0007669"/>
    <property type="project" value="UniProtKB-KW"/>
</dbReference>
<evidence type="ECO:0000256" key="6">
    <source>
        <dbReference type="ARBA" id="ARBA00022692"/>
    </source>
</evidence>
<keyword evidence="11" id="KW-0482">Metalloprotease</keyword>
<dbReference type="GO" id="GO:0006508">
    <property type="term" value="P:proteolysis"/>
    <property type="evidence" value="ECO:0007669"/>
    <property type="project" value="UniProtKB-KW"/>
</dbReference>
<comment type="subcellular location">
    <subcellularLocation>
        <location evidence="2">Cell membrane</location>
        <topology evidence="2">Multi-pass membrane protein</topology>
    </subcellularLocation>
</comment>
<evidence type="ECO:0000256" key="10">
    <source>
        <dbReference type="ARBA" id="ARBA00022989"/>
    </source>
</evidence>
<evidence type="ECO:0000256" key="3">
    <source>
        <dbReference type="ARBA" id="ARBA00007931"/>
    </source>
</evidence>
<feature type="transmembrane region" description="Helical" evidence="13">
    <location>
        <begin position="26"/>
        <end position="46"/>
    </location>
</feature>
<evidence type="ECO:0000256" key="5">
    <source>
        <dbReference type="ARBA" id="ARBA00022670"/>
    </source>
</evidence>
<evidence type="ECO:0000256" key="7">
    <source>
        <dbReference type="ARBA" id="ARBA00022723"/>
    </source>
</evidence>
<keyword evidence="9" id="KW-0862">Zinc</keyword>
<name>A0A381YQJ7_9ZZZZ</name>
<evidence type="ECO:0000256" key="13">
    <source>
        <dbReference type="SAM" id="Phobius"/>
    </source>
</evidence>
<feature type="transmembrane region" description="Helical" evidence="13">
    <location>
        <begin position="58"/>
        <end position="79"/>
    </location>
</feature>
<evidence type="ECO:0000256" key="12">
    <source>
        <dbReference type="ARBA" id="ARBA00023136"/>
    </source>
</evidence>
<comment type="similarity">
    <text evidence="3">Belongs to the peptidase M50B family.</text>
</comment>
<keyword evidence="4" id="KW-1003">Cell membrane</keyword>
<keyword evidence="10 13" id="KW-1133">Transmembrane helix</keyword>
<reference evidence="14" key="1">
    <citation type="submission" date="2018-05" db="EMBL/GenBank/DDBJ databases">
        <authorList>
            <person name="Lanie J.A."/>
            <person name="Ng W.-L."/>
            <person name="Kazmierczak K.M."/>
            <person name="Andrzejewski T.M."/>
            <person name="Davidsen T.M."/>
            <person name="Wayne K.J."/>
            <person name="Tettelin H."/>
            <person name="Glass J.I."/>
            <person name="Rusch D."/>
            <person name="Podicherti R."/>
            <person name="Tsui H.-C.T."/>
            <person name="Winkler M.E."/>
        </authorList>
    </citation>
    <scope>NUCLEOTIDE SEQUENCE</scope>
</reference>
<feature type="transmembrane region" description="Helical" evidence="13">
    <location>
        <begin position="189"/>
        <end position="209"/>
    </location>
</feature>
<dbReference type="GO" id="GO:0046872">
    <property type="term" value="F:metal ion binding"/>
    <property type="evidence" value="ECO:0007669"/>
    <property type="project" value="UniProtKB-KW"/>
</dbReference>
<proteinExistence type="inferred from homology"/>
<dbReference type="GO" id="GO:0005886">
    <property type="term" value="C:plasma membrane"/>
    <property type="evidence" value="ECO:0007669"/>
    <property type="project" value="UniProtKB-SubCell"/>
</dbReference>
<evidence type="ECO:0008006" key="15">
    <source>
        <dbReference type="Google" id="ProtNLM"/>
    </source>
</evidence>
<feature type="transmembrane region" description="Helical" evidence="13">
    <location>
        <begin position="137"/>
        <end position="155"/>
    </location>
</feature>
<gene>
    <name evidence="14" type="ORF">METZ01_LOCUS132142</name>
</gene>
<keyword evidence="8" id="KW-0378">Hydrolase</keyword>
<keyword evidence="12 13" id="KW-0472">Membrane</keyword>
<dbReference type="EMBL" id="UINC01018809">
    <property type="protein sequence ID" value="SVA79288.1"/>
    <property type="molecule type" value="Genomic_DNA"/>
</dbReference>
<evidence type="ECO:0000256" key="1">
    <source>
        <dbReference type="ARBA" id="ARBA00001947"/>
    </source>
</evidence>
<accession>A0A381YQJ7</accession>
<evidence type="ECO:0000256" key="11">
    <source>
        <dbReference type="ARBA" id="ARBA00023049"/>
    </source>
</evidence>
<evidence type="ECO:0000256" key="2">
    <source>
        <dbReference type="ARBA" id="ARBA00004651"/>
    </source>
</evidence>
<dbReference type="PANTHER" id="PTHR35864">
    <property type="entry name" value="ZINC METALLOPROTEASE MJ0611-RELATED"/>
    <property type="match status" value="1"/>
</dbReference>